<dbReference type="OrthoDB" id="9794372at2"/>
<dbReference type="InterPro" id="IPR036388">
    <property type="entry name" value="WH-like_DNA-bd_sf"/>
</dbReference>
<keyword evidence="2" id="KW-0805">Transcription regulation</keyword>
<evidence type="ECO:0000256" key="4">
    <source>
        <dbReference type="ARBA" id="ARBA00023125"/>
    </source>
</evidence>
<dbReference type="RefSeq" id="WP_143554245.1">
    <property type="nucleotide sequence ID" value="NZ_VJWA01000001.1"/>
</dbReference>
<dbReference type="SUPFAM" id="SSF88946">
    <property type="entry name" value="Sigma2 domain of RNA polymerase sigma factors"/>
    <property type="match status" value="1"/>
</dbReference>
<dbReference type="Proteomes" id="UP000317894">
    <property type="component" value="Unassembled WGS sequence"/>
</dbReference>
<proteinExistence type="inferred from homology"/>
<dbReference type="AlphaFoldDB" id="A0A552UER6"/>
<feature type="domain" description="RNA polymerase sigma-70 region 2" evidence="6">
    <location>
        <begin position="27"/>
        <end position="92"/>
    </location>
</feature>
<evidence type="ECO:0000256" key="5">
    <source>
        <dbReference type="ARBA" id="ARBA00023163"/>
    </source>
</evidence>
<evidence type="ECO:0000256" key="3">
    <source>
        <dbReference type="ARBA" id="ARBA00023082"/>
    </source>
</evidence>
<dbReference type="InterPro" id="IPR013325">
    <property type="entry name" value="RNA_pol_sigma_r2"/>
</dbReference>
<dbReference type="GO" id="GO:0003677">
    <property type="term" value="F:DNA binding"/>
    <property type="evidence" value="ECO:0007669"/>
    <property type="project" value="UniProtKB-KW"/>
</dbReference>
<name>A0A552UER6_9SPHN</name>
<gene>
    <name evidence="8" type="ORF">FMM06_00335</name>
</gene>
<dbReference type="InterPro" id="IPR039425">
    <property type="entry name" value="RNA_pol_sigma-70-like"/>
</dbReference>
<evidence type="ECO:0000256" key="2">
    <source>
        <dbReference type="ARBA" id="ARBA00023015"/>
    </source>
</evidence>
<dbReference type="GO" id="GO:0006352">
    <property type="term" value="P:DNA-templated transcription initiation"/>
    <property type="evidence" value="ECO:0007669"/>
    <property type="project" value="InterPro"/>
</dbReference>
<dbReference type="CDD" id="cd06171">
    <property type="entry name" value="Sigma70_r4"/>
    <property type="match status" value="1"/>
</dbReference>
<dbReference type="Pfam" id="PF08281">
    <property type="entry name" value="Sigma70_r4_2"/>
    <property type="match status" value="1"/>
</dbReference>
<keyword evidence="4" id="KW-0238">DNA-binding</keyword>
<evidence type="ECO:0000313" key="8">
    <source>
        <dbReference type="EMBL" id="TRW16701.1"/>
    </source>
</evidence>
<dbReference type="PANTHER" id="PTHR43133:SF8">
    <property type="entry name" value="RNA POLYMERASE SIGMA FACTOR HI_1459-RELATED"/>
    <property type="match status" value="1"/>
</dbReference>
<organism evidence="8 9">
    <name type="scientific">Glacieibacterium frigidum</name>
    <dbReference type="NCBI Taxonomy" id="2593303"/>
    <lineage>
        <taxon>Bacteria</taxon>
        <taxon>Pseudomonadati</taxon>
        <taxon>Pseudomonadota</taxon>
        <taxon>Alphaproteobacteria</taxon>
        <taxon>Sphingomonadales</taxon>
        <taxon>Sphingosinicellaceae</taxon>
        <taxon>Glacieibacterium</taxon>
    </lineage>
</organism>
<comment type="similarity">
    <text evidence="1">Belongs to the sigma-70 factor family. ECF subfamily.</text>
</comment>
<dbReference type="NCBIfam" id="TIGR02937">
    <property type="entry name" value="sigma70-ECF"/>
    <property type="match status" value="1"/>
</dbReference>
<dbReference type="SUPFAM" id="SSF88659">
    <property type="entry name" value="Sigma3 and sigma4 domains of RNA polymerase sigma factors"/>
    <property type="match status" value="1"/>
</dbReference>
<comment type="caution">
    <text evidence="8">The sequence shown here is derived from an EMBL/GenBank/DDBJ whole genome shotgun (WGS) entry which is preliminary data.</text>
</comment>
<dbReference type="PANTHER" id="PTHR43133">
    <property type="entry name" value="RNA POLYMERASE ECF-TYPE SIGMA FACTO"/>
    <property type="match status" value="1"/>
</dbReference>
<dbReference type="InterPro" id="IPR014284">
    <property type="entry name" value="RNA_pol_sigma-70_dom"/>
</dbReference>
<dbReference type="Gene3D" id="1.10.10.10">
    <property type="entry name" value="Winged helix-like DNA-binding domain superfamily/Winged helix DNA-binding domain"/>
    <property type="match status" value="1"/>
</dbReference>
<dbReference type="Pfam" id="PF04542">
    <property type="entry name" value="Sigma70_r2"/>
    <property type="match status" value="1"/>
</dbReference>
<keyword evidence="3" id="KW-0731">Sigma factor</keyword>
<sequence length="193" mass="20714">MLSVTPDDDATLMQRVAGGDADAFTLLVRRLHAPALGHAMRILMNRADAEDAVQAALTRLWTAAARYDPARGSVGAWFHRLLTNLCLDRRRSVRLVTTRVSATLDDAWDIADTGPDPAQAAVARAQARRIDAAMARLNPRQRAAIALFHGEGASMAEIAEALGTTPKAVEGLLGRARSELKQLLASDAPESAR</sequence>
<keyword evidence="9" id="KW-1185">Reference proteome</keyword>
<protein>
    <submittedName>
        <fullName evidence="8">Sigma-70 family RNA polymerase sigma factor</fullName>
    </submittedName>
</protein>
<evidence type="ECO:0000259" key="7">
    <source>
        <dbReference type="Pfam" id="PF08281"/>
    </source>
</evidence>
<evidence type="ECO:0000259" key="6">
    <source>
        <dbReference type="Pfam" id="PF04542"/>
    </source>
</evidence>
<feature type="domain" description="RNA polymerase sigma factor 70 region 4 type 2" evidence="7">
    <location>
        <begin position="128"/>
        <end position="180"/>
    </location>
</feature>
<dbReference type="GO" id="GO:0016987">
    <property type="term" value="F:sigma factor activity"/>
    <property type="evidence" value="ECO:0007669"/>
    <property type="project" value="UniProtKB-KW"/>
</dbReference>
<dbReference type="InterPro" id="IPR013249">
    <property type="entry name" value="RNA_pol_sigma70_r4_t2"/>
</dbReference>
<dbReference type="InterPro" id="IPR013324">
    <property type="entry name" value="RNA_pol_sigma_r3/r4-like"/>
</dbReference>
<reference evidence="8 9" key="1">
    <citation type="submission" date="2019-07" db="EMBL/GenBank/DDBJ databases">
        <title>Novel species isolated from glacier.</title>
        <authorList>
            <person name="Liu Q."/>
            <person name="Xin Y.-H."/>
        </authorList>
    </citation>
    <scope>NUCLEOTIDE SEQUENCE [LARGE SCALE GENOMIC DNA]</scope>
    <source>
        <strain evidence="8 9">LB1R16</strain>
    </source>
</reference>
<evidence type="ECO:0000256" key="1">
    <source>
        <dbReference type="ARBA" id="ARBA00010641"/>
    </source>
</evidence>
<dbReference type="Gene3D" id="1.10.1740.10">
    <property type="match status" value="1"/>
</dbReference>
<accession>A0A552UER6</accession>
<evidence type="ECO:0000313" key="9">
    <source>
        <dbReference type="Proteomes" id="UP000317894"/>
    </source>
</evidence>
<dbReference type="EMBL" id="VJWA01000001">
    <property type="protein sequence ID" value="TRW16701.1"/>
    <property type="molecule type" value="Genomic_DNA"/>
</dbReference>
<dbReference type="InterPro" id="IPR007627">
    <property type="entry name" value="RNA_pol_sigma70_r2"/>
</dbReference>
<keyword evidence="5" id="KW-0804">Transcription</keyword>